<reference evidence="10" key="1">
    <citation type="submission" date="2013-08" db="EMBL/GenBank/DDBJ databases">
        <authorList>
            <person name="Mendez C."/>
            <person name="Richter M."/>
            <person name="Ferrer M."/>
            <person name="Sanchez J."/>
        </authorList>
    </citation>
    <scope>NUCLEOTIDE SEQUENCE</scope>
</reference>
<evidence type="ECO:0000259" key="9">
    <source>
        <dbReference type="Pfam" id="PF00551"/>
    </source>
</evidence>
<feature type="domain" description="Formyl transferase N-terminal" evidence="9">
    <location>
        <begin position="16"/>
        <end position="206"/>
    </location>
</feature>
<dbReference type="EMBL" id="AUZY01006373">
    <property type="protein sequence ID" value="EQD54604.1"/>
    <property type="molecule type" value="Genomic_DNA"/>
</dbReference>
<keyword evidence="3 10" id="KW-0808">Transferase</keyword>
<dbReference type="NCBIfam" id="TIGR00639">
    <property type="entry name" value="PurN"/>
    <property type="match status" value="1"/>
</dbReference>
<dbReference type="PANTHER" id="PTHR43369:SF2">
    <property type="entry name" value="PHOSPHORIBOSYLGLYCINAMIDE FORMYLTRANSFERASE"/>
    <property type="match status" value="1"/>
</dbReference>
<reference evidence="10" key="2">
    <citation type="journal article" date="2014" name="ISME J.">
        <title>Microbial stratification in low pH oxic and suboxic macroscopic growths along an acid mine drainage.</title>
        <authorList>
            <person name="Mendez-Garcia C."/>
            <person name="Mesa V."/>
            <person name="Sprenger R.R."/>
            <person name="Richter M."/>
            <person name="Diez M.S."/>
            <person name="Solano J."/>
            <person name="Bargiela R."/>
            <person name="Golyshina O.V."/>
            <person name="Manteca A."/>
            <person name="Ramos J.L."/>
            <person name="Gallego J.R."/>
            <person name="Llorente I."/>
            <person name="Martins Dos Santos V.A."/>
            <person name="Jensen O.N."/>
            <person name="Pelaez A.I."/>
            <person name="Sanchez J."/>
            <person name="Ferrer M."/>
        </authorList>
    </citation>
    <scope>NUCLEOTIDE SEQUENCE</scope>
</reference>
<evidence type="ECO:0000256" key="3">
    <source>
        <dbReference type="ARBA" id="ARBA00022679"/>
    </source>
</evidence>
<evidence type="ECO:0000256" key="1">
    <source>
        <dbReference type="ARBA" id="ARBA00005054"/>
    </source>
</evidence>
<dbReference type="HAMAP" id="MF_01930">
    <property type="entry name" value="PurN"/>
    <property type="match status" value="1"/>
</dbReference>
<dbReference type="EC" id="2.1.2.2" evidence="2"/>
<dbReference type="AlphaFoldDB" id="T1BMS6"/>
<evidence type="ECO:0000256" key="7">
    <source>
        <dbReference type="ARBA" id="ARBA00041682"/>
    </source>
</evidence>
<evidence type="ECO:0000256" key="6">
    <source>
        <dbReference type="ARBA" id="ARBA00041324"/>
    </source>
</evidence>
<organism evidence="10">
    <name type="scientific">mine drainage metagenome</name>
    <dbReference type="NCBI Taxonomy" id="410659"/>
    <lineage>
        <taxon>unclassified sequences</taxon>
        <taxon>metagenomes</taxon>
        <taxon>ecological metagenomes</taxon>
    </lineage>
</organism>
<comment type="similarity">
    <text evidence="5">Belongs to the GART family.</text>
</comment>
<comment type="pathway">
    <text evidence="1">Purine metabolism; IMP biosynthesis via de novo pathway; N(2)-formyl-N(1)-(5-phospho-D-ribosyl)glycinamide from N(1)-(5-phospho-D-ribosyl)glycinamide (10-formyl THF route): step 1/1.</text>
</comment>
<comment type="catalytic activity">
    <reaction evidence="8">
        <text>N(1)-(5-phospho-beta-D-ribosyl)glycinamide + (6R)-10-formyltetrahydrofolate = N(2)-formyl-N(1)-(5-phospho-beta-D-ribosyl)glycinamide + (6S)-5,6,7,8-tetrahydrofolate + H(+)</text>
        <dbReference type="Rhea" id="RHEA:15053"/>
        <dbReference type="ChEBI" id="CHEBI:15378"/>
        <dbReference type="ChEBI" id="CHEBI:57453"/>
        <dbReference type="ChEBI" id="CHEBI:143788"/>
        <dbReference type="ChEBI" id="CHEBI:147286"/>
        <dbReference type="ChEBI" id="CHEBI:195366"/>
        <dbReference type="EC" id="2.1.2.2"/>
    </reaction>
</comment>
<evidence type="ECO:0000256" key="5">
    <source>
        <dbReference type="ARBA" id="ARBA00038440"/>
    </source>
</evidence>
<dbReference type="GO" id="GO:0006189">
    <property type="term" value="P:'de novo' IMP biosynthetic process"/>
    <property type="evidence" value="ECO:0007669"/>
    <property type="project" value="UniProtKB-UniPathway"/>
</dbReference>
<dbReference type="CDD" id="cd08645">
    <property type="entry name" value="FMT_core_GART"/>
    <property type="match status" value="1"/>
</dbReference>
<evidence type="ECO:0000256" key="4">
    <source>
        <dbReference type="ARBA" id="ARBA00022755"/>
    </source>
</evidence>
<sequence>MTETGRERAEGSSRLRVAVLVSGEGTTMTALAERSRAHEAPFQVVLVASDRPGAVALERARSLGIPTTVLPLLPRLKDPPDPEGLPAESAWAAALRERGVQLLVLAGFLKVFRGPVLREFSGRILNTHPALLPRYGGAGMYGSHVHEAVLRAGERETGATVHLVTESLDAGPVIAQARIPVLTGDDPASLAARLRPVEHRLLIQVVEDFARGRLPLPFSTPPGEPPGGSGG</sequence>
<dbReference type="PROSITE" id="PS00373">
    <property type="entry name" value="GART"/>
    <property type="match status" value="1"/>
</dbReference>
<dbReference type="PANTHER" id="PTHR43369">
    <property type="entry name" value="PHOSPHORIBOSYLGLYCINAMIDE FORMYLTRANSFERASE"/>
    <property type="match status" value="1"/>
</dbReference>
<dbReference type="InterPro" id="IPR004607">
    <property type="entry name" value="GART"/>
</dbReference>
<evidence type="ECO:0000256" key="8">
    <source>
        <dbReference type="ARBA" id="ARBA00047664"/>
    </source>
</evidence>
<dbReference type="SUPFAM" id="SSF53328">
    <property type="entry name" value="Formyltransferase"/>
    <property type="match status" value="1"/>
</dbReference>
<proteinExistence type="inferred from homology"/>
<accession>T1BMS6</accession>
<dbReference type="InterPro" id="IPR036477">
    <property type="entry name" value="Formyl_transf_N_sf"/>
</dbReference>
<comment type="caution">
    <text evidence="10">The sequence shown here is derived from an EMBL/GenBank/DDBJ whole genome shotgun (WGS) entry which is preliminary data.</text>
</comment>
<dbReference type="GO" id="GO:0005829">
    <property type="term" value="C:cytosol"/>
    <property type="evidence" value="ECO:0007669"/>
    <property type="project" value="TreeGrafter"/>
</dbReference>
<dbReference type="InterPro" id="IPR002376">
    <property type="entry name" value="Formyl_transf_N"/>
</dbReference>
<name>T1BMS6_9ZZZZ</name>
<dbReference type="Pfam" id="PF00551">
    <property type="entry name" value="Formyl_trans_N"/>
    <property type="match status" value="1"/>
</dbReference>
<protein>
    <recommendedName>
        <fullName evidence="2">phosphoribosylglycinamide formyltransferase 1</fullName>
        <ecNumber evidence="2">2.1.2.2</ecNumber>
    </recommendedName>
    <alternativeName>
        <fullName evidence="7">5'-phosphoribosylglycinamide transformylase</fullName>
    </alternativeName>
    <alternativeName>
        <fullName evidence="6">GAR transformylase</fullName>
    </alternativeName>
</protein>
<dbReference type="UniPathway" id="UPA00074">
    <property type="reaction ID" value="UER00126"/>
</dbReference>
<dbReference type="Gene3D" id="3.40.50.170">
    <property type="entry name" value="Formyl transferase, N-terminal domain"/>
    <property type="match status" value="1"/>
</dbReference>
<evidence type="ECO:0000313" key="10">
    <source>
        <dbReference type="EMBL" id="EQD54604.1"/>
    </source>
</evidence>
<gene>
    <name evidence="10" type="ORF">B1B_09614</name>
</gene>
<dbReference type="GO" id="GO:0004644">
    <property type="term" value="F:phosphoribosylglycinamide formyltransferase activity"/>
    <property type="evidence" value="ECO:0007669"/>
    <property type="project" value="UniProtKB-EC"/>
</dbReference>
<dbReference type="InterPro" id="IPR001555">
    <property type="entry name" value="GART_AS"/>
</dbReference>
<evidence type="ECO:0000256" key="2">
    <source>
        <dbReference type="ARBA" id="ARBA00012254"/>
    </source>
</evidence>
<keyword evidence="4" id="KW-0658">Purine biosynthesis</keyword>